<accession>A0ABV6AMY5</accession>
<dbReference type="Proteomes" id="UP001589692">
    <property type="component" value="Unassembled WGS sequence"/>
</dbReference>
<proteinExistence type="predicted"/>
<organism evidence="1 2">
    <name type="scientific">Rhizobium puerariae</name>
    <dbReference type="NCBI Taxonomy" id="1585791"/>
    <lineage>
        <taxon>Bacteria</taxon>
        <taxon>Pseudomonadati</taxon>
        <taxon>Pseudomonadota</taxon>
        <taxon>Alphaproteobacteria</taxon>
        <taxon>Hyphomicrobiales</taxon>
        <taxon>Rhizobiaceae</taxon>
        <taxon>Rhizobium/Agrobacterium group</taxon>
        <taxon>Rhizobium</taxon>
    </lineage>
</organism>
<keyword evidence="2" id="KW-1185">Reference proteome</keyword>
<evidence type="ECO:0000313" key="1">
    <source>
        <dbReference type="EMBL" id="MFB9950693.1"/>
    </source>
</evidence>
<name>A0ABV6AMY5_9HYPH</name>
<dbReference type="PANTHER" id="PTHR47628:SF1">
    <property type="entry name" value="ALIPHATIC AMIDASE EXPRESSION-REGULATING PROTEIN"/>
    <property type="match status" value="1"/>
</dbReference>
<dbReference type="SUPFAM" id="SSF53822">
    <property type="entry name" value="Periplasmic binding protein-like I"/>
    <property type="match status" value="1"/>
</dbReference>
<reference evidence="1 2" key="1">
    <citation type="submission" date="2024-09" db="EMBL/GenBank/DDBJ databases">
        <authorList>
            <person name="Sun Q."/>
            <person name="Mori K."/>
        </authorList>
    </citation>
    <scope>NUCLEOTIDE SEQUENCE [LARGE SCALE GENOMIC DNA]</scope>
    <source>
        <strain evidence="1 2">TBRC 4938</strain>
    </source>
</reference>
<dbReference type="InterPro" id="IPR028082">
    <property type="entry name" value="Peripla_BP_I"/>
</dbReference>
<comment type="caution">
    <text evidence="1">The sequence shown here is derived from an EMBL/GenBank/DDBJ whole genome shotgun (WGS) entry which is preliminary data.</text>
</comment>
<dbReference type="Pfam" id="PF13433">
    <property type="entry name" value="Peripla_BP_5"/>
    <property type="match status" value="1"/>
</dbReference>
<dbReference type="Gene3D" id="3.40.50.2300">
    <property type="match status" value="2"/>
</dbReference>
<protein>
    <submittedName>
        <fullName evidence="1">Transporter substrate-binding protein</fullName>
    </submittedName>
</protein>
<dbReference type="EMBL" id="JBHMAA010000019">
    <property type="protein sequence ID" value="MFB9950693.1"/>
    <property type="molecule type" value="Genomic_DNA"/>
</dbReference>
<dbReference type="RefSeq" id="WP_377263330.1">
    <property type="nucleotide sequence ID" value="NZ_JBHMAA010000019.1"/>
</dbReference>
<dbReference type="PANTHER" id="PTHR47628">
    <property type="match status" value="1"/>
</dbReference>
<evidence type="ECO:0000313" key="2">
    <source>
        <dbReference type="Proteomes" id="UP001589692"/>
    </source>
</evidence>
<gene>
    <name evidence="1" type="ORF">ACFFP0_17710</name>
</gene>
<sequence>MGELFSSREPVRIGVLFSPSSLFRDFETAFMQGTIAGIMSVNRGGGIGGRSIEPVFYDPQSDPPRYPALVSRLVLEDDVSHIFGCMTSPTRKAAMPVVERLGALLWYPNQYEGFEISPNIVYGGPCPNQYNVPLIEYIRETGRRRVFMAGSDYSFPHECLRIFRELAEGLGVEIVGETYLPLDAPDNAYFRMVRDARLAGADIVVSAVVYPGLQKLFRAFRASAVNAIDMPLANVAGSDLDFSVADHECVSGHIAVGSYFAGAEGAGNRSFVHDLQTLYGQRARANMHTLASYNQIRLFARTLEASGSLDLDAMRDALPNVSIDSIEGKVSVDSTYQCILSCPRIGVANDRGRYDVVRTAPTTVTPDPYMVAYA</sequence>